<dbReference type="VEuPathDB" id="AmoebaDB:FDP41_000151"/>
<name>A0A6A5CDE4_NAEFO</name>
<dbReference type="InterPro" id="IPR013766">
    <property type="entry name" value="Thioredoxin_domain"/>
</dbReference>
<feature type="domain" description="Thioredoxin" evidence="2">
    <location>
        <begin position="70"/>
        <end position="152"/>
    </location>
</feature>
<dbReference type="CDD" id="cd02961">
    <property type="entry name" value="PDI_a_family"/>
    <property type="match status" value="1"/>
</dbReference>
<protein>
    <recommendedName>
        <fullName evidence="2">Thioredoxin domain-containing protein</fullName>
    </recommendedName>
</protein>
<dbReference type="SUPFAM" id="SSF52833">
    <property type="entry name" value="Thioredoxin-like"/>
    <property type="match status" value="1"/>
</dbReference>
<evidence type="ECO:0000256" key="1">
    <source>
        <dbReference type="SAM" id="MobiDB-lite"/>
    </source>
</evidence>
<dbReference type="Pfam" id="PF00085">
    <property type="entry name" value="Thioredoxin"/>
    <property type="match status" value="1"/>
</dbReference>
<comment type="caution">
    <text evidence="3">The sequence shown here is derived from an EMBL/GenBank/DDBJ whole genome shotgun (WGS) entry which is preliminary data.</text>
</comment>
<evidence type="ECO:0000259" key="2">
    <source>
        <dbReference type="Pfam" id="PF00085"/>
    </source>
</evidence>
<dbReference type="VEuPathDB" id="AmoebaDB:NF0011590"/>
<dbReference type="OMA" id="YYTGHPK"/>
<dbReference type="EMBL" id="VFQX01000001">
    <property type="protein sequence ID" value="KAF0985112.1"/>
    <property type="molecule type" value="Genomic_DNA"/>
</dbReference>
<proteinExistence type="predicted"/>
<dbReference type="Proteomes" id="UP000444721">
    <property type="component" value="Unassembled WGS sequence"/>
</dbReference>
<dbReference type="PANTHER" id="PTHR36076">
    <property type="entry name" value="THIOREDOXIN SUPERFAMILY PROTEIN"/>
    <property type="match status" value="1"/>
</dbReference>
<keyword evidence="4" id="KW-1185">Reference proteome</keyword>
<dbReference type="InterPro" id="IPR036249">
    <property type="entry name" value="Thioredoxin-like_sf"/>
</dbReference>
<gene>
    <name evidence="3" type="ORF">FDP41_000151</name>
</gene>
<dbReference type="AlphaFoldDB" id="A0A6A5CDE4"/>
<sequence length="203" mass="24039">MNSHEESSSSNHHHEDAPSKTSTPFWSFSTIQHISEKLDHHQELTWKEFALWKFYEITDHPKPRGNVIVAKSMEHFDEILNQEKPVAVAFTAPYKNNCEHLKKKIREMAPYFEKEANFVEVDCSITPNICYERNLISVPALDVFYKPNKNNEKIYRYRYSYSHSVYGFHSFLKDYGLSSYDHSPSIFRMMAKKLETIHKQQQQ</sequence>
<feature type="compositionally biased region" description="Basic and acidic residues" evidence="1">
    <location>
        <begin position="1"/>
        <end position="18"/>
    </location>
</feature>
<dbReference type="PANTHER" id="PTHR36076:SF1">
    <property type="entry name" value="THIOREDOXIN SUPERFAMILY PROTEIN"/>
    <property type="match status" value="1"/>
</dbReference>
<accession>A0A6A5CDE4</accession>
<evidence type="ECO:0000313" key="4">
    <source>
        <dbReference type="Proteomes" id="UP000444721"/>
    </source>
</evidence>
<feature type="region of interest" description="Disordered" evidence="1">
    <location>
        <begin position="1"/>
        <end position="22"/>
    </location>
</feature>
<dbReference type="VEuPathDB" id="AmoebaDB:NfTy_025390"/>
<dbReference type="OrthoDB" id="2014000at2759"/>
<evidence type="ECO:0000313" key="3">
    <source>
        <dbReference type="EMBL" id="KAF0985112.1"/>
    </source>
</evidence>
<reference evidence="3 4" key="1">
    <citation type="journal article" date="2019" name="Sci. Rep.">
        <title>Nanopore sequencing improves the draft genome of the human pathogenic amoeba Naegleria fowleri.</title>
        <authorList>
            <person name="Liechti N."/>
            <person name="Schurch N."/>
            <person name="Bruggmann R."/>
            <person name="Wittwer M."/>
        </authorList>
    </citation>
    <scope>NUCLEOTIDE SEQUENCE [LARGE SCALE GENOMIC DNA]</scope>
    <source>
        <strain evidence="3 4">ATCC 30894</strain>
    </source>
</reference>
<dbReference type="RefSeq" id="XP_044569825.1">
    <property type="nucleotide sequence ID" value="XM_044704602.1"/>
</dbReference>
<dbReference type="GeneID" id="68107369"/>
<organism evidence="3 4">
    <name type="scientific">Naegleria fowleri</name>
    <name type="common">Brain eating amoeba</name>
    <dbReference type="NCBI Taxonomy" id="5763"/>
    <lineage>
        <taxon>Eukaryota</taxon>
        <taxon>Discoba</taxon>
        <taxon>Heterolobosea</taxon>
        <taxon>Tetramitia</taxon>
        <taxon>Eutetramitia</taxon>
        <taxon>Vahlkampfiidae</taxon>
        <taxon>Naegleria</taxon>
    </lineage>
</organism>
<dbReference type="Gene3D" id="3.40.30.10">
    <property type="entry name" value="Glutaredoxin"/>
    <property type="match status" value="1"/>
</dbReference>